<dbReference type="EMBL" id="NETL01000022">
    <property type="protein sequence ID" value="OTN66557.1"/>
    <property type="molecule type" value="Genomic_DNA"/>
</dbReference>
<evidence type="ECO:0000256" key="2">
    <source>
        <dbReference type="SAM" id="MobiDB-lite"/>
    </source>
</evidence>
<dbReference type="Proteomes" id="UP000195012">
    <property type="component" value="Unassembled WGS sequence"/>
</dbReference>
<organism evidence="3 4">
    <name type="scientific">Plasmodium knowlesi</name>
    <dbReference type="NCBI Taxonomy" id="5850"/>
    <lineage>
        <taxon>Eukaryota</taxon>
        <taxon>Sar</taxon>
        <taxon>Alveolata</taxon>
        <taxon>Apicomplexa</taxon>
        <taxon>Aconoidasida</taxon>
        <taxon>Haemosporida</taxon>
        <taxon>Plasmodiidae</taxon>
        <taxon>Plasmodium</taxon>
        <taxon>Plasmodium (Plasmodium)</taxon>
    </lineage>
</organism>
<evidence type="ECO:0000313" key="3">
    <source>
        <dbReference type="EMBL" id="OTN66557.1"/>
    </source>
</evidence>
<gene>
    <name evidence="3" type="ORF">PKNOH_S08492500</name>
</gene>
<feature type="region of interest" description="Disordered" evidence="2">
    <location>
        <begin position="451"/>
        <end position="496"/>
    </location>
</feature>
<feature type="compositionally biased region" description="Basic and acidic residues" evidence="2">
    <location>
        <begin position="633"/>
        <end position="642"/>
    </location>
</feature>
<feature type="coiled-coil region" evidence="1">
    <location>
        <begin position="247"/>
        <end position="285"/>
    </location>
</feature>
<dbReference type="VEuPathDB" id="PlasmoDB:PKNOH_S08492500"/>
<feature type="region of interest" description="Disordered" evidence="2">
    <location>
        <begin position="617"/>
        <end position="642"/>
    </location>
</feature>
<proteinExistence type="predicted"/>
<dbReference type="OrthoDB" id="376497at2759"/>
<feature type="compositionally biased region" description="Basic and acidic residues" evidence="2">
    <location>
        <begin position="466"/>
        <end position="486"/>
    </location>
</feature>
<dbReference type="VEuPathDB" id="PlasmoDB:PKNH_0416600"/>
<evidence type="ECO:0000256" key="1">
    <source>
        <dbReference type="SAM" id="Coils"/>
    </source>
</evidence>
<dbReference type="eggNOG" id="ENOG502R00W">
    <property type="taxonomic scope" value="Eukaryota"/>
</dbReference>
<comment type="caution">
    <text evidence="3">The sequence shown here is derived from an EMBL/GenBank/DDBJ whole genome shotgun (WGS) entry which is preliminary data.</text>
</comment>
<evidence type="ECO:0000313" key="4">
    <source>
        <dbReference type="Proteomes" id="UP000195012"/>
    </source>
</evidence>
<dbReference type="AlphaFoldDB" id="A0A1Y3DUV0"/>
<sequence length="642" mass="73124">MHQVDLFGQKSEQKGERKWEGSTPLFIITEGKSKTSAEKNVTKLNLEKCEQASILLDNLSTFEEISNIEEGPCYKTNAVDNASVFNWQIRNVEGKSPLSGKLTEEDLICNLYRYIGVPGADKGVVSEWNSYTGNGIPRNGENINYHAHMEDGEEVQRDNYKRGENIRHSPRGDSITSHYSGKIQAVCPKDGNNVRTKKKENVNKYVFNLRTGKKELIKDKKGNFTNPEKTITYVNKCDRNEVDYRKEKKLKEQARMHGEEKEKMKKNFEEMIKGIREKYQTQEEKEKKLIRSIYSKYMNMRNELSKMKSITENVKSENKKFKEEVNRLTANPVESTLLDGYKSKLDEYIVLANCKGNKIQQLEREIESMRSSAELLARRNSTLVEEKRRLLKGNEILKRSNVQLQMDFENARKENEQLRNELFYKDMKMNYLVSILNVVDETILGDSGCGEVQRGKAAQGAGTTERGGHEGNRQTDKHTSADDAKNSTHRPTKPEACAIQKMNKKILIKSIVQKIKDINKKVRRGEERRVGALRSNVGVAQEEACPEVIKQNDKDGGREKQNGSSQVMEAYFNSENFTLSESVREASTGENAHAAFFVNVPNADGKPFNHCTDELDQVGEDPSDIVWVTGGDNKAERSDEAE</sequence>
<reference evidence="3 4" key="1">
    <citation type="submission" date="2017-05" db="EMBL/GenBank/DDBJ databases">
        <title>PacBio assembly of a Plasmodium knowlesi genome sequence with Hi-C correction and manual annotation of the SICAvar gene family.</title>
        <authorList>
            <person name="Lapp S.A."/>
            <person name="Geraldo J.A."/>
            <person name="Chien J.-T."/>
            <person name="Ay F."/>
            <person name="Pakala S.B."/>
            <person name="Batugedara G."/>
            <person name="Humphrey J.C."/>
            <person name="Debarry J.D."/>
            <person name="Le Roch K.G."/>
            <person name="Galinski M.R."/>
            <person name="Kissinger J.C."/>
        </authorList>
    </citation>
    <scope>NUCLEOTIDE SEQUENCE [LARGE SCALE GENOMIC DNA]</scope>
    <source>
        <strain evidence="4">Malayan Strain Pk1 (A+)</strain>
    </source>
</reference>
<dbReference type="OMA" id="YMNMRNE"/>
<dbReference type="VEuPathDB" id="PlasmoDB:PKA1H_040021500"/>
<name>A0A1Y3DUV0_PLAKN</name>
<feature type="coiled-coil region" evidence="1">
    <location>
        <begin position="311"/>
        <end position="421"/>
    </location>
</feature>
<accession>A0A1Y3DUV0</accession>
<protein>
    <submittedName>
        <fullName evidence="3">Uncharacterized protein</fullName>
    </submittedName>
</protein>
<keyword evidence="1" id="KW-0175">Coiled coil</keyword>